<organism evidence="1 2">
    <name type="scientific">Trema orientale</name>
    <name type="common">Charcoal tree</name>
    <name type="synonym">Celtis orientalis</name>
    <dbReference type="NCBI Taxonomy" id="63057"/>
    <lineage>
        <taxon>Eukaryota</taxon>
        <taxon>Viridiplantae</taxon>
        <taxon>Streptophyta</taxon>
        <taxon>Embryophyta</taxon>
        <taxon>Tracheophyta</taxon>
        <taxon>Spermatophyta</taxon>
        <taxon>Magnoliopsida</taxon>
        <taxon>eudicotyledons</taxon>
        <taxon>Gunneridae</taxon>
        <taxon>Pentapetalae</taxon>
        <taxon>rosids</taxon>
        <taxon>fabids</taxon>
        <taxon>Rosales</taxon>
        <taxon>Cannabaceae</taxon>
        <taxon>Trema</taxon>
    </lineage>
</organism>
<evidence type="ECO:0000313" key="1">
    <source>
        <dbReference type="EMBL" id="PON55199.1"/>
    </source>
</evidence>
<sequence length="52" mass="6221">MSELIKTPNDIEVLRDVGKDAVHQCRTRDESLPLRDERACRFNEYRECRRSL</sequence>
<protein>
    <submittedName>
        <fullName evidence="1">Uncharacterized protein</fullName>
    </submittedName>
</protein>
<evidence type="ECO:0000313" key="2">
    <source>
        <dbReference type="Proteomes" id="UP000237000"/>
    </source>
</evidence>
<proteinExistence type="predicted"/>
<gene>
    <name evidence="1" type="ORF">TorRG33x02_300220</name>
</gene>
<dbReference type="Proteomes" id="UP000237000">
    <property type="component" value="Unassembled WGS sequence"/>
</dbReference>
<accession>A0A2P5C2G3</accession>
<name>A0A2P5C2G3_TREOI</name>
<comment type="caution">
    <text evidence="1">The sequence shown here is derived from an EMBL/GenBank/DDBJ whole genome shotgun (WGS) entry which is preliminary data.</text>
</comment>
<reference evidence="2" key="1">
    <citation type="submission" date="2016-06" db="EMBL/GenBank/DDBJ databases">
        <title>Parallel loss of symbiosis genes in relatives of nitrogen-fixing non-legume Parasponia.</title>
        <authorList>
            <person name="Van Velzen R."/>
            <person name="Holmer R."/>
            <person name="Bu F."/>
            <person name="Rutten L."/>
            <person name="Van Zeijl A."/>
            <person name="Liu W."/>
            <person name="Santuari L."/>
            <person name="Cao Q."/>
            <person name="Sharma T."/>
            <person name="Shen D."/>
            <person name="Roswanjaya Y."/>
            <person name="Wardhani T."/>
            <person name="Kalhor M.S."/>
            <person name="Jansen J."/>
            <person name="Van den Hoogen J."/>
            <person name="Gungor B."/>
            <person name="Hartog M."/>
            <person name="Hontelez J."/>
            <person name="Verver J."/>
            <person name="Yang W.-C."/>
            <person name="Schijlen E."/>
            <person name="Repin R."/>
            <person name="Schilthuizen M."/>
            <person name="Schranz E."/>
            <person name="Heidstra R."/>
            <person name="Miyata K."/>
            <person name="Fedorova E."/>
            <person name="Kohlen W."/>
            <person name="Bisseling T."/>
            <person name="Smit S."/>
            <person name="Geurts R."/>
        </authorList>
    </citation>
    <scope>NUCLEOTIDE SEQUENCE [LARGE SCALE GENOMIC DNA]</scope>
    <source>
        <strain evidence="2">cv. RG33-2</strain>
    </source>
</reference>
<dbReference type="InParanoid" id="A0A2P5C2G3"/>
<dbReference type="AlphaFoldDB" id="A0A2P5C2G3"/>
<dbReference type="EMBL" id="JXTC01000423">
    <property type="protein sequence ID" value="PON55199.1"/>
    <property type="molecule type" value="Genomic_DNA"/>
</dbReference>
<keyword evidence="2" id="KW-1185">Reference proteome</keyword>